<name>A0A6G8S3H6_9GAMM</name>
<feature type="coiled-coil region" evidence="7">
    <location>
        <begin position="38"/>
        <end position="65"/>
    </location>
</feature>
<feature type="topological domain" description="Periplasmic" evidence="7">
    <location>
        <begin position="31"/>
        <end position="129"/>
    </location>
</feature>
<dbReference type="EMBL" id="CP049916">
    <property type="protein sequence ID" value="QIO08766.1"/>
    <property type="molecule type" value="Genomic_DNA"/>
</dbReference>
<dbReference type="Proteomes" id="UP000501939">
    <property type="component" value="Chromosome"/>
</dbReference>
<evidence type="ECO:0000256" key="2">
    <source>
        <dbReference type="ARBA" id="ARBA00022618"/>
    </source>
</evidence>
<evidence type="ECO:0000256" key="3">
    <source>
        <dbReference type="ARBA" id="ARBA00022692"/>
    </source>
</evidence>
<protein>
    <recommendedName>
        <fullName evidence="7">Cell division protein FtsB</fullName>
    </recommendedName>
</protein>
<dbReference type="GO" id="GO:0043093">
    <property type="term" value="P:FtsZ-dependent cytokinesis"/>
    <property type="evidence" value="ECO:0007669"/>
    <property type="project" value="UniProtKB-UniRule"/>
</dbReference>
<keyword evidence="3 7" id="KW-0812">Transmembrane</keyword>
<dbReference type="GO" id="GO:0030428">
    <property type="term" value="C:cell septum"/>
    <property type="evidence" value="ECO:0007669"/>
    <property type="project" value="TreeGrafter"/>
</dbReference>
<evidence type="ECO:0000256" key="4">
    <source>
        <dbReference type="ARBA" id="ARBA00022989"/>
    </source>
</evidence>
<sequence length="129" mass="14736">MLDVFKTTSSRVILGIAIIMIIVLQYRFWFGEGGYFPHQALLQQIQQQVEANEELKERNRILAAEVYDLKNGVEAIEEHARLDLGLIKPHETFVQMSTISSNYKPIYIDPNAKVDVRTNEADSDALITQ</sequence>
<evidence type="ECO:0000256" key="1">
    <source>
        <dbReference type="ARBA" id="ARBA00022475"/>
    </source>
</evidence>
<feature type="transmembrane region" description="Helical" evidence="8">
    <location>
        <begin position="12"/>
        <end position="30"/>
    </location>
</feature>
<dbReference type="GO" id="GO:0032153">
    <property type="term" value="C:cell division site"/>
    <property type="evidence" value="ECO:0007669"/>
    <property type="project" value="UniProtKB-UniRule"/>
</dbReference>
<proteinExistence type="inferred from homology"/>
<keyword evidence="6 7" id="KW-0131">Cell cycle</keyword>
<dbReference type="HAMAP" id="MF_00599">
    <property type="entry name" value="FtsB"/>
    <property type="match status" value="1"/>
</dbReference>
<organism evidence="9 10">
    <name type="scientific">Acinetobacter lanii</name>
    <dbReference type="NCBI Taxonomy" id="2715163"/>
    <lineage>
        <taxon>Bacteria</taxon>
        <taxon>Pseudomonadati</taxon>
        <taxon>Pseudomonadota</taxon>
        <taxon>Gammaproteobacteria</taxon>
        <taxon>Moraxellales</taxon>
        <taxon>Moraxellaceae</taxon>
        <taxon>Acinetobacter</taxon>
    </lineage>
</organism>
<dbReference type="RefSeq" id="WP_166323828.1">
    <property type="nucleotide sequence ID" value="NZ_CP049916.1"/>
</dbReference>
<evidence type="ECO:0000256" key="8">
    <source>
        <dbReference type="SAM" id="Phobius"/>
    </source>
</evidence>
<evidence type="ECO:0000256" key="5">
    <source>
        <dbReference type="ARBA" id="ARBA00023136"/>
    </source>
</evidence>
<accession>A0A6G8S3H6</accession>
<dbReference type="InterPro" id="IPR007060">
    <property type="entry name" value="FtsL/DivIC"/>
</dbReference>
<keyword evidence="7" id="KW-0175">Coiled coil</keyword>
<keyword evidence="2 7" id="KW-0132">Cell division</keyword>
<comment type="subcellular location">
    <subcellularLocation>
        <location evidence="7">Cell inner membrane</location>
        <topology evidence="7">Single-pass type II membrane protein</topology>
    </subcellularLocation>
    <text evidence="7">Localizes to the division septum.</text>
</comment>
<keyword evidence="5 7" id="KW-0472">Membrane</keyword>
<dbReference type="InterPro" id="IPR023081">
    <property type="entry name" value="Cell_div_FtsB"/>
</dbReference>
<comment type="function">
    <text evidence="7">Essential cell division protein. May link together the upstream cell division proteins, which are predominantly cytoplasmic, with the downstream cell division proteins, which are predominantly periplasmic.</text>
</comment>
<dbReference type="GO" id="GO:0005886">
    <property type="term" value="C:plasma membrane"/>
    <property type="evidence" value="ECO:0007669"/>
    <property type="project" value="UniProtKB-SubCell"/>
</dbReference>
<comment type="similarity">
    <text evidence="7">Belongs to the FtsB family.</text>
</comment>
<evidence type="ECO:0000256" key="6">
    <source>
        <dbReference type="ARBA" id="ARBA00023306"/>
    </source>
</evidence>
<gene>
    <name evidence="7 9" type="primary">ftsB</name>
    <name evidence="9" type="ORF">G8D99_06840</name>
</gene>
<dbReference type="PANTHER" id="PTHR37485:SF1">
    <property type="entry name" value="CELL DIVISION PROTEIN FTSB"/>
    <property type="match status" value="1"/>
</dbReference>
<evidence type="ECO:0000313" key="9">
    <source>
        <dbReference type="EMBL" id="QIO08766.1"/>
    </source>
</evidence>
<reference evidence="9 10" key="1">
    <citation type="submission" date="2020-03" db="EMBL/GenBank/DDBJ databases">
        <authorList>
            <person name="Zhu W."/>
        </authorList>
    </citation>
    <scope>NUCLEOTIDE SEQUENCE [LARGE SCALE GENOMIC DNA]</scope>
    <source>
        <strain evidence="9 10">185</strain>
    </source>
</reference>
<keyword evidence="4 7" id="KW-1133">Transmembrane helix</keyword>
<keyword evidence="10" id="KW-1185">Reference proteome</keyword>
<evidence type="ECO:0000313" key="10">
    <source>
        <dbReference type="Proteomes" id="UP000501939"/>
    </source>
</evidence>
<dbReference type="KEGG" id="alj:G8D99_06840"/>
<dbReference type="AlphaFoldDB" id="A0A6G8S3H6"/>
<feature type="topological domain" description="Cytoplasmic" evidence="7">
    <location>
        <begin position="1"/>
        <end position="12"/>
    </location>
</feature>
<dbReference type="PANTHER" id="PTHR37485">
    <property type="entry name" value="CELL DIVISION PROTEIN FTSB"/>
    <property type="match status" value="1"/>
</dbReference>
<dbReference type="Pfam" id="PF04977">
    <property type="entry name" value="DivIC"/>
    <property type="match status" value="1"/>
</dbReference>
<keyword evidence="7" id="KW-0997">Cell inner membrane</keyword>
<dbReference type="NCBIfam" id="NF002058">
    <property type="entry name" value="PRK00888.1"/>
    <property type="match status" value="1"/>
</dbReference>
<evidence type="ECO:0000256" key="7">
    <source>
        <dbReference type="HAMAP-Rule" id="MF_00599"/>
    </source>
</evidence>
<keyword evidence="1 7" id="KW-1003">Cell membrane</keyword>
<comment type="subunit">
    <text evidence="7">Part of a complex composed of FtsB, FtsL and FtsQ.</text>
</comment>